<dbReference type="PANTHER" id="PTHR19376:SF11">
    <property type="entry name" value="DNA-DIRECTED RNA POLYMERASE I SUBUNIT RPA1"/>
    <property type="match status" value="1"/>
</dbReference>
<keyword evidence="6" id="KW-0804">Transcription</keyword>
<feature type="region of interest" description="Disordered" evidence="7">
    <location>
        <begin position="1"/>
        <end position="27"/>
    </location>
</feature>
<accession>A0AAE0FMD6</accession>
<evidence type="ECO:0000256" key="5">
    <source>
        <dbReference type="ARBA" id="ARBA00022695"/>
    </source>
</evidence>
<dbReference type="Pfam" id="PF04998">
    <property type="entry name" value="RNA_pol_Rpb1_5"/>
    <property type="match status" value="1"/>
</dbReference>
<proteinExistence type="inferred from homology"/>
<dbReference type="InterPro" id="IPR045867">
    <property type="entry name" value="DNA-dir_RpoC_beta_prime"/>
</dbReference>
<evidence type="ECO:0000256" key="3">
    <source>
        <dbReference type="ARBA" id="ARBA00022478"/>
    </source>
</evidence>
<keyword evidence="3" id="KW-0240">DNA-directed RNA polymerase</keyword>
<evidence type="ECO:0000313" key="9">
    <source>
        <dbReference type="EMBL" id="KAK3262258.1"/>
    </source>
</evidence>
<reference evidence="9 10" key="1">
    <citation type="journal article" date="2015" name="Genome Biol. Evol.">
        <title>Comparative Genomics of a Bacterivorous Green Alga Reveals Evolutionary Causalities and Consequences of Phago-Mixotrophic Mode of Nutrition.</title>
        <authorList>
            <person name="Burns J.A."/>
            <person name="Paasch A."/>
            <person name="Narechania A."/>
            <person name="Kim E."/>
        </authorList>
    </citation>
    <scope>NUCLEOTIDE SEQUENCE [LARGE SCALE GENOMIC DNA]</scope>
    <source>
        <strain evidence="9 10">PLY_AMNH</strain>
    </source>
</reference>
<organism evidence="9 10">
    <name type="scientific">Cymbomonas tetramitiformis</name>
    <dbReference type="NCBI Taxonomy" id="36881"/>
    <lineage>
        <taxon>Eukaryota</taxon>
        <taxon>Viridiplantae</taxon>
        <taxon>Chlorophyta</taxon>
        <taxon>Pyramimonadophyceae</taxon>
        <taxon>Pyramimonadales</taxon>
        <taxon>Pyramimonadaceae</taxon>
        <taxon>Cymbomonas</taxon>
    </lineage>
</organism>
<keyword evidence="10" id="KW-1185">Reference proteome</keyword>
<name>A0AAE0FMD6_9CHLO</name>
<dbReference type="GO" id="GO:0003677">
    <property type="term" value="F:DNA binding"/>
    <property type="evidence" value="ECO:0007669"/>
    <property type="project" value="InterPro"/>
</dbReference>
<feature type="compositionally biased region" description="Basic and acidic residues" evidence="7">
    <location>
        <begin position="91"/>
        <end position="104"/>
    </location>
</feature>
<evidence type="ECO:0000256" key="6">
    <source>
        <dbReference type="ARBA" id="ARBA00023163"/>
    </source>
</evidence>
<dbReference type="Proteomes" id="UP001190700">
    <property type="component" value="Unassembled WGS sequence"/>
</dbReference>
<feature type="compositionally biased region" description="Basic residues" evidence="7">
    <location>
        <begin position="186"/>
        <end position="203"/>
    </location>
</feature>
<dbReference type="AlphaFoldDB" id="A0AAE0FMD6"/>
<evidence type="ECO:0000256" key="1">
    <source>
        <dbReference type="ARBA" id="ARBA00006460"/>
    </source>
</evidence>
<protein>
    <recommendedName>
        <fullName evidence="2">DNA-directed RNA polymerase</fullName>
        <ecNumber evidence="2">2.7.7.6</ecNumber>
    </recommendedName>
</protein>
<evidence type="ECO:0000256" key="7">
    <source>
        <dbReference type="SAM" id="MobiDB-lite"/>
    </source>
</evidence>
<dbReference type="GO" id="GO:0006351">
    <property type="term" value="P:DNA-templated transcription"/>
    <property type="evidence" value="ECO:0007669"/>
    <property type="project" value="InterPro"/>
</dbReference>
<feature type="compositionally biased region" description="Acidic residues" evidence="7">
    <location>
        <begin position="78"/>
        <end position="90"/>
    </location>
</feature>
<feature type="compositionally biased region" description="Acidic residues" evidence="7">
    <location>
        <begin position="149"/>
        <end position="166"/>
    </location>
</feature>
<sequence length="509" mass="54769">MWCMELGKSQQECRLPVPTSPRDEPAGWGLAFQESMIDETARTVVDSTGQPGEEMGEEGEEKTKKQKKVKGFGKELDADVAEDSDSDDEEGAKTEGRREARGRGGEAYAAPDDEEHKADSEMRTVAMQDIAIGVGAGDAEEGPMTGQQQEEEDADEKEDEEEEDVMMAEPSPKVKGKSKGKEKQQAKAKPKAKKPRAIPKAKKQMLAPPDVDVDWHTGVVCLSFELNMQAPKVLLLEVAENVAAEAEIRATKGIKNTFVVEKDTAGDGGAAVQTDGLNFAKAWEQQHLVDVNNIRTNHIFAMLETYGIEAARATLIAEVKGVFGAYGITVDPRHLSLIGDYMTFQEEGGAQVRAACRRRVLGSGCVLPAEEAWFGLRCVLPGKEEGFGLRCVLPVQEEGFGLRCVLPAGGGFWAQEEGGLRCVLPAGGRFGASGAAAQEEWRLAQVRAACRGGGFWAQVVLPVEEGGAQSCTAQMDVSMGSPREALPGALPRMTERRGLLEALPGALPR</sequence>
<keyword evidence="5" id="KW-0548">Nucleotidyltransferase</keyword>
<evidence type="ECO:0000256" key="4">
    <source>
        <dbReference type="ARBA" id="ARBA00022679"/>
    </source>
</evidence>
<feature type="domain" description="RNA polymerase Rpb1" evidence="8">
    <location>
        <begin position="180"/>
        <end position="346"/>
    </location>
</feature>
<evidence type="ECO:0000259" key="8">
    <source>
        <dbReference type="Pfam" id="PF04998"/>
    </source>
</evidence>
<dbReference type="InterPro" id="IPR007081">
    <property type="entry name" value="RNA_pol_Rpb1_5"/>
</dbReference>
<dbReference type="GO" id="GO:0005736">
    <property type="term" value="C:RNA polymerase I complex"/>
    <property type="evidence" value="ECO:0007669"/>
    <property type="project" value="TreeGrafter"/>
</dbReference>
<keyword evidence="4" id="KW-0808">Transferase</keyword>
<dbReference type="GO" id="GO:0003899">
    <property type="term" value="F:DNA-directed RNA polymerase activity"/>
    <property type="evidence" value="ECO:0007669"/>
    <property type="project" value="UniProtKB-EC"/>
</dbReference>
<dbReference type="PANTHER" id="PTHR19376">
    <property type="entry name" value="DNA-DIRECTED RNA POLYMERASE"/>
    <property type="match status" value="1"/>
</dbReference>
<dbReference type="EC" id="2.7.7.6" evidence="2"/>
<evidence type="ECO:0000313" key="10">
    <source>
        <dbReference type="Proteomes" id="UP001190700"/>
    </source>
</evidence>
<feature type="region of interest" description="Disordered" evidence="7">
    <location>
        <begin position="42"/>
        <end position="123"/>
    </location>
</feature>
<dbReference type="SUPFAM" id="SSF64484">
    <property type="entry name" value="beta and beta-prime subunits of DNA dependent RNA-polymerase"/>
    <property type="match status" value="1"/>
</dbReference>
<evidence type="ECO:0000256" key="2">
    <source>
        <dbReference type="ARBA" id="ARBA00012418"/>
    </source>
</evidence>
<gene>
    <name evidence="9" type="ORF">CYMTET_28874</name>
</gene>
<comment type="similarity">
    <text evidence="1">Belongs to the RNA polymerase beta' chain family.</text>
</comment>
<comment type="caution">
    <text evidence="9">The sequence shown here is derived from an EMBL/GenBank/DDBJ whole genome shotgun (WGS) entry which is preliminary data.</text>
</comment>
<dbReference type="EMBL" id="LGRX02016350">
    <property type="protein sequence ID" value="KAK3262258.1"/>
    <property type="molecule type" value="Genomic_DNA"/>
</dbReference>
<feature type="region of interest" description="Disordered" evidence="7">
    <location>
        <begin position="136"/>
        <end position="205"/>
    </location>
</feature>